<dbReference type="InterPro" id="IPR042357">
    <property type="entry name" value="WFDC1"/>
</dbReference>
<dbReference type="SUPFAM" id="SSF57256">
    <property type="entry name" value="Elafin-like"/>
    <property type="match status" value="1"/>
</dbReference>
<keyword evidence="3" id="KW-0646">Protease inhibitor</keyword>
<dbReference type="GO" id="GO:0005615">
    <property type="term" value="C:extracellular space"/>
    <property type="evidence" value="ECO:0007669"/>
    <property type="project" value="TreeGrafter"/>
</dbReference>
<dbReference type="Pfam" id="PF00095">
    <property type="entry name" value="WAP"/>
    <property type="match status" value="1"/>
</dbReference>
<evidence type="ECO:0000259" key="10">
    <source>
        <dbReference type="PROSITE" id="PS51390"/>
    </source>
</evidence>
<dbReference type="PANTHER" id="PTHR14308:SF0">
    <property type="entry name" value="WAP FOUR-DISULFIDE CORE DOMAIN PROTEIN 1"/>
    <property type="match status" value="1"/>
</dbReference>
<name>A0A8X7XKB5_POLSE</name>
<evidence type="ECO:0000313" key="11">
    <source>
        <dbReference type="EMBL" id="KAG2470223.1"/>
    </source>
</evidence>
<sequence>MTLLMAVPKRSLEACILVFIQDTNKLGHLDSSLSLSSALIRASIDSSKITASSAKSRSVNLSSPTDTPQQLDPTTLPNTQSMQALNRGNLQIHQLHVDQDCQVLRGTQLIAVASGDPNAAAVEETPLQTNDIQVQYVQLAPVTDQHTASVQDYEYPNQSPSAQFQKNDRCPPPPQMLPEQACEVPSCRSDSECERHKRCCYNGCIYACLESVQPPPVLDWLVQPKPRWLGGNGWLLDGPEEVLQAEACSTTEDGDEPLHCPTGYECHIINPGNPAAGIPNRGQCIKQRGNSGINANSAVGYEKHHKNLG</sequence>
<dbReference type="SMART" id="SM00217">
    <property type="entry name" value="WAP"/>
    <property type="match status" value="1"/>
</dbReference>
<keyword evidence="12" id="KW-1185">Reference proteome</keyword>
<dbReference type="Gene3D" id="4.10.75.10">
    <property type="entry name" value="Elafin-like"/>
    <property type="match status" value="1"/>
</dbReference>
<reference evidence="11 12" key="1">
    <citation type="journal article" date="2021" name="Cell">
        <title>Tracing the genetic footprints of vertebrate landing in non-teleost ray-finned fishes.</title>
        <authorList>
            <person name="Bi X."/>
            <person name="Wang K."/>
            <person name="Yang L."/>
            <person name="Pan H."/>
            <person name="Jiang H."/>
            <person name="Wei Q."/>
            <person name="Fang M."/>
            <person name="Yu H."/>
            <person name="Zhu C."/>
            <person name="Cai Y."/>
            <person name="He Y."/>
            <person name="Gan X."/>
            <person name="Zeng H."/>
            <person name="Yu D."/>
            <person name="Zhu Y."/>
            <person name="Jiang H."/>
            <person name="Qiu Q."/>
            <person name="Yang H."/>
            <person name="Zhang Y.E."/>
            <person name="Wang W."/>
            <person name="Zhu M."/>
            <person name="He S."/>
            <person name="Zhang G."/>
        </authorList>
    </citation>
    <scope>NUCLEOTIDE SEQUENCE [LARGE SCALE GENOMIC DNA]</scope>
    <source>
        <strain evidence="11">Bchr_013</strain>
    </source>
</reference>
<feature type="non-terminal residue" evidence="11">
    <location>
        <position position="1"/>
    </location>
</feature>
<dbReference type="InterPro" id="IPR036645">
    <property type="entry name" value="Elafin-like_sf"/>
</dbReference>
<dbReference type="InterPro" id="IPR008197">
    <property type="entry name" value="WAP_dom"/>
</dbReference>
<protein>
    <recommendedName>
        <fullName evidence="8">WAP four-disulfide core domain protein 1</fullName>
    </recommendedName>
</protein>
<comment type="caution">
    <text evidence="11">The sequence shown here is derived from an EMBL/GenBank/DDBJ whole genome shotgun (WGS) entry which is preliminary data.</text>
</comment>
<dbReference type="PANTHER" id="PTHR14308">
    <property type="entry name" value="WAP FOUR-DISULFIDE CORE DOMAIN PROTEIN 1"/>
    <property type="match status" value="1"/>
</dbReference>
<dbReference type="Proteomes" id="UP000886611">
    <property type="component" value="Unassembled WGS sequence"/>
</dbReference>
<gene>
    <name evidence="11" type="primary">Wfdc1</name>
    <name evidence="11" type="ORF">GTO96_0022819</name>
</gene>
<evidence type="ECO:0000256" key="5">
    <source>
        <dbReference type="ARBA" id="ARBA00022900"/>
    </source>
</evidence>
<organism evidence="11 12">
    <name type="scientific">Polypterus senegalus</name>
    <name type="common">Senegal bichir</name>
    <dbReference type="NCBI Taxonomy" id="55291"/>
    <lineage>
        <taxon>Eukaryota</taxon>
        <taxon>Metazoa</taxon>
        <taxon>Chordata</taxon>
        <taxon>Craniata</taxon>
        <taxon>Vertebrata</taxon>
        <taxon>Euteleostomi</taxon>
        <taxon>Actinopterygii</taxon>
        <taxon>Polypteriformes</taxon>
        <taxon>Polypteridae</taxon>
        <taxon>Polypterus</taxon>
    </lineage>
</organism>
<dbReference type="FunFam" id="4.10.75.10:FF:000003">
    <property type="entry name" value="WAP four-disulfide core domain protein 1"/>
    <property type="match status" value="1"/>
</dbReference>
<feature type="domain" description="WAP" evidence="10">
    <location>
        <begin position="163"/>
        <end position="212"/>
    </location>
</feature>
<comment type="function">
    <text evidence="7">Has growth inhibitory activity.</text>
</comment>
<dbReference type="PROSITE" id="PS51390">
    <property type="entry name" value="WAP"/>
    <property type="match status" value="1"/>
</dbReference>
<keyword evidence="5" id="KW-0722">Serine protease inhibitor</keyword>
<feature type="compositionally biased region" description="Low complexity" evidence="9">
    <location>
        <begin position="64"/>
        <end position="77"/>
    </location>
</feature>
<evidence type="ECO:0000256" key="9">
    <source>
        <dbReference type="SAM" id="MobiDB-lite"/>
    </source>
</evidence>
<keyword evidence="6" id="KW-1015">Disulfide bond</keyword>
<dbReference type="AlphaFoldDB" id="A0A8X7XKB5"/>
<keyword evidence="2" id="KW-0964">Secreted</keyword>
<comment type="subcellular location">
    <subcellularLocation>
        <location evidence="1">Secreted</location>
    </subcellularLocation>
</comment>
<evidence type="ECO:0000256" key="3">
    <source>
        <dbReference type="ARBA" id="ARBA00022690"/>
    </source>
</evidence>
<evidence type="ECO:0000313" key="12">
    <source>
        <dbReference type="Proteomes" id="UP000886611"/>
    </source>
</evidence>
<feature type="region of interest" description="Disordered" evidence="9">
    <location>
        <begin position="53"/>
        <end position="78"/>
    </location>
</feature>
<dbReference type="GO" id="GO:0001558">
    <property type="term" value="P:regulation of cell growth"/>
    <property type="evidence" value="ECO:0007669"/>
    <property type="project" value="TreeGrafter"/>
</dbReference>
<evidence type="ECO:0000256" key="6">
    <source>
        <dbReference type="ARBA" id="ARBA00023157"/>
    </source>
</evidence>
<keyword evidence="4" id="KW-0732">Signal</keyword>
<evidence type="ECO:0000256" key="2">
    <source>
        <dbReference type="ARBA" id="ARBA00022525"/>
    </source>
</evidence>
<evidence type="ECO:0000256" key="7">
    <source>
        <dbReference type="ARBA" id="ARBA00056452"/>
    </source>
</evidence>
<dbReference type="GO" id="GO:0004867">
    <property type="term" value="F:serine-type endopeptidase inhibitor activity"/>
    <property type="evidence" value="ECO:0007669"/>
    <property type="project" value="UniProtKB-KW"/>
</dbReference>
<proteinExistence type="predicted"/>
<feature type="non-terminal residue" evidence="11">
    <location>
        <position position="309"/>
    </location>
</feature>
<evidence type="ECO:0000256" key="4">
    <source>
        <dbReference type="ARBA" id="ARBA00022729"/>
    </source>
</evidence>
<evidence type="ECO:0000256" key="8">
    <source>
        <dbReference type="ARBA" id="ARBA00072704"/>
    </source>
</evidence>
<accession>A0A8X7XKB5</accession>
<dbReference type="EMBL" id="JAATIS010000147">
    <property type="protein sequence ID" value="KAG2470223.1"/>
    <property type="molecule type" value="Genomic_DNA"/>
</dbReference>
<evidence type="ECO:0000256" key="1">
    <source>
        <dbReference type="ARBA" id="ARBA00004613"/>
    </source>
</evidence>
<feature type="compositionally biased region" description="Polar residues" evidence="9">
    <location>
        <begin position="53"/>
        <end position="63"/>
    </location>
</feature>